<name>A0ABS8WFG9_9GAMM</name>
<evidence type="ECO:0000313" key="2">
    <source>
        <dbReference type="Proteomes" id="UP001201273"/>
    </source>
</evidence>
<evidence type="ECO:0000313" key="1">
    <source>
        <dbReference type="EMBL" id="MCE2596433.1"/>
    </source>
</evidence>
<dbReference type="SUPFAM" id="SSF54427">
    <property type="entry name" value="NTF2-like"/>
    <property type="match status" value="1"/>
</dbReference>
<dbReference type="RefSeq" id="WP_233054074.1">
    <property type="nucleotide sequence ID" value="NZ_CP170335.1"/>
</dbReference>
<gene>
    <name evidence="1" type="ORF">K6Y31_16680</name>
</gene>
<reference evidence="1 2" key="1">
    <citation type="journal article" date="2022" name="Environ. Microbiol. Rep.">
        <title>Eco-phylogenetic analyses reveal divergent evolution of vitamin B12 metabolism in the marine bacterial family 'Psychromonadaceae'.</title>
        <authorList>
            <person name="Jin X."/>
            <person name="Yang Y."/>
            <person name="Cao H."/>
            <person name="Gao B."/>
            <person name="Zhao Z."/>
        </authorList>
    </citation>
    <scope>NUCLEOTIDE SEQUENCE [LARGE SCALE GENOMIC DNA]</scope>
    <source>
        <strain evidence="1 2">MKS20</strain>
    </source>
</reference>
<dbReference type="Pfam" id="PF12893">
    <property type="entry name" value="Lumazine_bd_2"/>
    <property type="match status" value="1"/>
</dbReference>
<protein>
    <submittedName>
        <fullName evidence="1">Nuclear transport factor 2 family protein</fullName>
    </submittedName>
</protein>
<comment type="caution">
    <text evidence="1">The sequence shown here is derived from an EMBL/GenBank/DDBJ whole genome shotgun (WGS) entry which is preliminary data.</text>
</comment>
<accession>A0ABS8WFG9</accession>
<dbReference type="Gene3D" id="3.10.450.50">
    <property type="match status" value="1"/>
</dbReference>
<dbReference type="Proteomes" id="UP001201273">
    <property type="component" value="Unassembled WGS sequence"/>
</dbReference>
<proteinExistence type="predicted"/>
<sequence>MAEAASDLAIIESMIGSYFKGLHSADTKLLDSLFDDNVSLYAPGIRRTKAQWLELVANRPVPQALGHPYRYQILSIELCGEQAFAKLSCPLLGEQYIDFLGFLHEQGQWTIVSKQYANNPFLQLKQ</sequence>
<dbReference type="InterPro" id="IPR039437">
    <property type="entry name" value="FrzH/put_lumazine-bd"/>
</dbReference>
<dbReference type="InterPro" id="IPR032710">
    <property type="entry name" value="NTF2-like_dom_sf"/>
</dbReference>
<dbReference type="EMBL" id="JAIMJA010000019">
    <property type="protein sequence ID" value="MCE2596433.1"/>
    <property type="molecule type" value="Genomic_DNA"/>
</dbReference>
<keyword evidence="2" id="KW-1185">Reference proteome</keyword>
<organism evidence="1 2">
    <name type="scientific">Motilimonas cestriensis</name>
    <dbReference type="NCBI Taxonomy" id="2742685"/>
    <lineage>
        <taxon>Bacteria</taxon>
        <taxon>Pseudomonadati</taxon>
        <taxon>Pseudomonadota</taxon>
        <taxon>Gammaproteobacteria</taxon>
        <taxon>Alteromonadales</taxon>
        <taxon>Alteromonadales genera incertae sedis</taxon>
        <taxon>Motilimonas</taxon>
    </lineage>
</organism>